<feature type="compositionally biased region" description="Basic and acidic residues" evidence="1">
    <location>
        <begin position="168"/>
        <end position="187"/>
    </location>
</feature>
<organism evidence="2 3">
    <name type="scientific">Mycena rosella</name>
    <name type="common">Pink bonnet</name>
    <name type="synonym">Agaricus rosellus</name>
    <dbReference type="NCBI Taxonomy" id="1033263"/>
    <lineage>
        <taxon>Eukaryota</taxon>
        <taxon>Fungi</taxon>
        <taxon>Dikarya</taxon>
        <taxon>Basidiomycota</taxon>
        <taxon>Agaricomycotina</taxon>
        <taxon>Agaricomycetes</taxon>
        <taxon>Agaricomycetidae</taxon>
        <taxon>Agaricales</taxon>
        <taxon>Marasmiineae</taxon>
        <taxon>Mycenaceae</taxon>
        <taxon>Mycena</taxon>
    </lineage>
</organism>
<comment type="caution">
    <text evidence="2">The sequence shown here is derived from an EMBL/GenBank/DDBJ whole genome shotgun (WGS) entry which is preliminary data.</text>
</comment>
<sequence>MVVSQNDAPIPRFSGFVILDDYPGDFPLGGNPIPVGRRAPPSHSGSTSEDSRHYVPAQAQNDINRHCAATERYHIDDRQDRRPRYDGRAPYTRGPTAEREHQRFNDYSIYEDDRIRACETARERERVSSSDGDSQDRPSPWAVSQNGEAPPEDEFVCPPPDPDYPQQEEARIGRAKEKTHRERRDKQPPVWRGQDPYMLGRWDRCKIQTLEQAYNLVAFLDIGQEQAYELFTITVQNMGNFPLQFRTEGEAHLMRHQQELEKRWWICTTGAPRPPRYEDIPAEMQHASASNSRPYGPNARSAFGSIVPPRPAGPGTAPRVPLPAAVPTTAATLNSDQRPVAYTDAASAQGYLGRSPPNPLDVAPVSAENEFPVLDLVPNTKWSAGELNNRYWCTPPSRWGLGLRSVLLRIALNAGNTPWHNDVLSFHTMIALSPPDPIRFAQQYHLFFDVAVCLFSITGLYEHLVRLGEYEVASVPMQHYPYLTDGITIFLIVAGLAQHGIVPGSRDVSAIENFCRSRRNMEAGIENTSWIDEPQGAETALQITSASVPHWSELDYGDRRPEAIDLSTAVPMTGVIGAGGAELLDVHPPLPSA</sequence>
<name>A0AAD7AYR9_MYCRO</name>
<proteinExistence type="predicted"/>
<protein>
    <submittedName>
        <fullName evidence="2">Uncharacterized protein</fullName>
    </submittedName>
</protein>
<feature type="compositionally biased region" description="Basic and acidic residues" evidence="1">
    <location>
        <begin position="63"/>
        <end position="87"/>
    </location>
</feature>
<reference evidence="2" key="1">
    <citation type="submission" date="2023-03" db="EMBL/GenBank/DDBJ databases">
        <title>Massive genome expansion in bonnet fungi (Mycena s.s.) driven by repeated elements and novel gene families across ecological guilds.</title>
        <authorList>
            <consortium name="Lawrence Berkeley National Laboratory"/>
            <person name="Harder C.B."/>
            <person name="Miyauchi S."/>
            <person name="Viragh M."/>
            <person name="Kuo A."/>
            <person name="Thoen E."/>
            <person name="Andreopoulos B."/>
            <person name="Lu D."/>
            <person name="Skrede I."/>
            <person name="Drula E."/>
            <person name="Henrissat B."/>
            <person name="Morin E."/>
            <person name="Kohler A."/>
            <person name="Barry K."/>
            <person name="LaButti K."/>
            <person name="Morin E."/>
            <person name="Salamov A."/>
            <person name="Lipzen A."/>
            <person name="Mereny Z."/>
            <person name="Hegedus B."/>
            <person name="Baldrian P."/>
            <person name="Stursova M."/>
            <person name="Weitz H."/>
            <person name="Taylor A."/>
            <person name="Grigoriev I.V."/>
            <person name="Nagy L.G."/>
            <person name="Martin F."/>
            <person name="Kauserud H."/>
        </authorList>
    </citation>
    <scope>NUCLEOTIDE SEQUENCE</scope>
    <source>
        <strain evidence="2">CBHHK067</strain>
    </source>
</reference>
<dbReference type="Proteomes" id="UP001221757">
    <property type="component" value="Unassembled WGS sequence"/>
</dbReference>
<evidence type="ECO:0000313" key="2">
    <source>
        <dbReference type="EMBL" id="KAJ7604740.1"/>
    </source>
</evidence>
<evidence type="ECO:0000313" key="3">
    <source>
        <dbReference type="Proteomes" id="UP001221757"/>
    </source>
</evidence>
<accession>A0AAD7AYR9</accession>
<gene>
    <name evidence="2" type="ORF">B0H17DRAFT_1222148</name>
</gene>
<feature type="region of interest" description="Disordered" evidence="1">
    <location>
        <begin position="120"/>
        <end position="193"/>
    </location>
</feature>
<evidence type="ECO:0000256" key="1">
    <source>
        <dbReference type="SAM" id="MobiDB-lite"/>
    </source>
</evidence>
<dbReference type="AlphaFoldDB" id="A0AAD7AYR9"/>
<feature type="region of interest" description="Disordered" evidence="1">
    <location>
        <begin position="29"/>
        <end position="105"/>
    </location>
</feature>
<dbReference type="EMBL" id="JARKIE010001198">
    <property type="protein sequence ID" value="KAJ7604740.1"/>
    <property type="molecule type" value="Genomic_DNA"/>
</dbReference>
<keyword evidence="3" id="KW-1185">Reference proteome</keyword>